<organism evidence="1 2">
    <name type="scientific">Aspergillus glaucus CBS 516.65</name>
    <dbReference type="NCBI Taxonomy" id="1160497"/>
    <lineage>
        <taxon>Eukaryota</taxon>
        <taxon>Fungi</taxon>
        <taxon>Dikarya</taxon>
        <taxon>Ascomycota</taxon>
        <taxon>Pezizomycotina</taxon>
        <taxon>Eurotiomycetes</taxon>
        <taxon>Eurotiomycetidae</taxon>
        <taxon>Eurotiales</taxon>
        <taxon>Aspergillaceae</taxon>
        <taxon>Aspergillus</taxon>
        <taxon>Aspergillus subgen. Aspergillus</taxon>
    </lineage>
</organism>
<accession>A0A1L9VYV4</accession>
<evidence type="ECO:0000313" key="1">
    <source>
        <dbReference type="EMBL" id="OJJ89092.1"/>
    </source>
</evidence>
<dbReference type="STRING" id="1160497.A0A1L9VYV4"/>
<gene>
    <name evidence="1" type="ORF">ASPGLDRAFT_41021</name>
</gene>
<dbReference type="VEuPathDB" id="FungiDB:ASPGLDRAFT_41021"/>
<dbReference type="AlphaFoldDB" id="A0A1L9VYV4"/>
<dbReference type="GeneID" id="34461578"/>
<dbReference type="RefSeq" id="XP_022405754.1">
    <property type="nucleotide sequence ID" value="XM_022545317.1"/>
</dbReference>
<keyword evidence="2" id="KW-1185">Reference proteome</keyword>
<proteinExistence type="predicted"/>
<protein>
    <submittedName>
        <fullName evidence="1">Uncharacterized protein</fullName>
    </submittedName>
</protein>
<sequence length="133" mass="15906">MVDRDKQINQLMKNLLVPMAKCQITCDQVRSKLIMHLQLEKVDGSSSNENDAFGNRRKEKVRIWVHDWMWPFRRKGVFALMSELDRTRSTYPPSDKKLSPHYTKQRGTSKWRLSRHYVRGCEHRAEAYRRSDL</sequence>
<evidence type="ECO:0000313" key="2">
    <source>
        <dbReference type="Proteomes" id="UP000184300"/>
    </source>
</evidence>
<dbReference type="Proteomes" id="UP000184300">
    <property type="component" value="Unassembled WGS sequence"/>
</dbReference>
<name>A0A1L9VYV4_ASPGL</name>
<reference evidence="2" key="1">
    <citation type="journal article" date="2017" name="Genome Biol.">
        <title>Comparative genomics reveals high biological diversity and specific adaptations in the industrially and medically important fungal genus Aspergillus.</title>
        <authorList>
            <person name="de Vries R.P."/>
            <person name="Riley R."/>
            <person name="Wiebenga A."/>
            <person name="Aguilar-Osorio G."/>
            <person name="Amillis S."/>
            <person name="Uchima C.A."/>
            <person name="Anderluh G."/>
            <person name="Asadollahi M."/>
            <person name="Askin M."/>
            <person name="Barry K."/>
            <person name="Battaglia E."/>
            <person name="Bayram O."/>
            <person name="Benocci T."/>
            <person name="Braus-Stromeyer S.A."/>
            <person name="Caldana C."/>
            <person name="Canovas D."/>
            <person name="Cerqueira G.C."/>
            <person name="Chen F."/>
            <person name="Chen W."/>
            <person name="Choi C."/>
            <person name="Clum A."/>
            <person name="Dos Santos R.A."/>
            <person name="Damasio A.R."/>
            <person name="Diallinas G."/>
            <person name="Emri T."/>
            <person name="Fekete E."/>
            <person name="Flipphi M."/>
            <person name="Freyberg S."/>
            <person name="Gallo A."/>
            <person name="Gournas C."/>
            <person name="Habgood R."/>
            <person name="Hainaut M."/>
            <person name="Harispe M.L."/>
            <person name="Henrissat B."/>
            <person name="Hilden K.S."/>
            <person name="Hope R."/>
            <person name="Hossain A."/>
            <person name="Karabika E."/>
            <person name="Karaffa L."/>
            <person name="Karanyi Z."/>
            <person name="Krasevec N."/>
            <person name="Kuo A."/>
            <person name="Kusch H."/>
            <person name="LaButti K."/>
            <person name="Lagendijk E.L."/>
            <person name="Lapidus A."/>
            <person name="Levasseur A."/>
            <person name="Lindquist E."/>
            <person name="Lipzen A."/>
            <person name="Logrieco A.F."/>
            <person name="MacCabe A."/>
            <person name="Maekelae M.R."/>
            <person name="Malavazi I."/>
            <person name="Melin P."/>
            <person name="Meyer V."/>
            <person name="Mielnichuk N."/>
            <person name="Miskei M."/>
            <person name="Molnar A.P."/>
            <person name="Mule G."/>
            <person name="Ngan C.Y."/>
            <person name="Orejas M."/>
            <person name="Orosz E."/>
            <person name="Ouedraogo J.P."/>
            <person name="Overkamp K.M."/>
            <person name="Park H.-S."/>
            <person name="Perrone G."/>
            <person name="Piumi F."/>
            <person name="Punt P.J."/>
            <person name="Ram A.F."/>
            <person name="Ramon A."/>
            <person name="Rauscher S."/>
            <person name="Record E."/>
            <person name="Riano-Pachon D.M."/>
            <person name="Robert V."/>
            <person name="Roehrig J."/>
            <person name="Ruller R."/>
            <person name="Salamov A."/>
            <person name="Salih N.S."/>
            <person name="Samson R.A."/>
            <person name="Sandor E."/>
            <person name="Sanguinetti M."/>
            <person name="Schuetze T."/>
            <person name="Sepcic K."/>
            <person name="Shelest E."/>
            <person name="Sherlock G."/>
            <person name="Sophianopoulou V."/>
            <person name="Squina F.M."/>
            <person name="Sun H."/>
            <person name="Susca A."/>
            <person name="Todd R.B."/>
            <person name="Tsang A."/>
            <person name="Unkles S.E."/>
            <person name="van de Wiele N."/>
            <person name="van Rossen-Uffink D."/>
            <person name="Oliveira J.V."/>
            <person name="Vesth T.C."/>
            <person name="Visser J."/>
            <person name="Yu J.-H."/>
            <person name="Zhou M."/>
            <person name="Andersen M.R."/>
            <person name="Archer D.B."/>
            <person name="Baker S.E."/>
            <person name="Benoit I."/>
            <person name="Brakhage A.A."/>
            <person name="Braus G.H."/>
            <person name="Fischer R."/>
            <person name="Frisvad J.C."/>
            <person name="Goldman G.H."/>
            <person name="Houbraken J."/>
            <person name="Oakley B."/>
            <person name="Pocsi I."/>
            <person name="Scazzocchio C."/>
            <person name="Seiboth B."/>
            <person name="vanKuyk P.A."/>
            <person name="Wortman J."/>
            <person name="Dyer P.S."/>
            <person name="Grigoriev I.V."/>
        </authorList>
    </citation>
    <scope>NUCLEOTIDE SEQUENCE [LARGE SCALE GENOMIC DNA]</scope>
    <source>
        <strain evidence="2">CBS 516.65</strain>
    </source>
</reference>
<dbReference type="EMBL" id="KV878888">
    <property type="protein sequence ID" value="OJJ89092.1"/>
    <property type="molecule type" value="Genomic_DNA"/>
</dbReference>